<comment type="subcellular location">
    <subcellularLocation>
        <location evidence="1">Endomembrane system</location>
        <topology evidence="1">Multi-pass membrane protein</topology>
    </subcellularLocation>
</comment>
<keyword evidence="6 8" id="KW-0472">Membrane</keyword>
<evidence type="ECO:0000256" key="2">
    <source>
        <dbReference type="ARBA" id="ARBA00008335"/>
    </source>
</evidence>
<feature type="transmembrane region" description="Helical" evidence="8">
    <location>
        <begin position="304"/>
        <end position="325"/>
    </location>
</feature>
<evidence type="ECO:0000313" key="11">
    <source>
        <dbReference type="Proteomes" id="UP000193467"/>
    </source>
</evidence>
<dbReference type="Gene3D" id="1.20.1250.20">
    <property type="entry name" value="MFS general substrate transporter like domains"/>
    <property type="match status" value="1"/>
</dbReference>
<dbReference type="SUPFAM" id="SSF103473">
    <property type="entry name" value="MFS general substrate transporter"/>
    <property type="match status" value="1"/>
</dbReference>
<dbReference type="InterPro" id="IPR020846">
    <property type="entry name" value="MFS_dom"/>
</dbReference>
<feature type="transmembrane region" description="Helical" evidence="8">
    <location>
        <begin position="346"/>
        <end position="368"/>
    </location>
</feature>
<dbReference type="OrthoDB" id="3437016at2759"/>
<evidence type="ECO:0000256" key="3">
    <source>
        <dbReference type="ARBA" id="ARBA00022448"/>
    </source>
</evidence>
<evidence type="ECO:0000256" key="8">
    <source>
        <dbReference type="SAM" id="Phobius"/>
    </source>
</evidence>
<feature type="transmembrane region" description="Helical" evidence="8">
    <location>
        <begin position="79"/>
        <end position="104"/>
    </location>
</feature>
<organism evidence="10 11">
    <name type="scientific">Leucosporidium creatinivorum</name>
    <dbReference type="NCBI Taxonomy" id="106004"/>
    <lineage>
        <taxon>Eukaryota</taxon>
        <taxon>Fungi</taxon>
        <taxon>Dikarya</taxon>
        <taxon>Basidiomycota</taxon>
        <taxon>Pucciniomycotina</taxon>
        <taxon>Microbotryomycetes</taxon>
        <taxon>Leucosporidiales</taxon>
        <taxon>Leucosporidium</taxon>
    </lineage>
</organism>
<dbReference type="CDD" id="cd17502">
    <property type="entry name" value="MFS_Azr1_MDR_like"/>
    <property type="match status" value="1"/>
</dbReference>
<dbReference type="PANTHER" id="PTHR23501">
    <property type="entry name" value="MAJOR FACILITATOR SUPERFAMILY"/>
    <property type="match status" value="1"/>
</dbReference>
<feature type="transmembrane region" description="Helical" evidence="8">
    <location>
        <begin position="407"/>
        <end position="428"/>
    </location>
</feature>
<gene>
    <name evidence="10" type="ORF">BCR35DRAFT_275291</name>
</gene>
<dbReference type="Proteomes" id="UP000193467">
    <property type="component" value="Unassembled WGS sequence"/>
</dbReference>
<feature type="compositionally biased region" description="Polar residues" evidence="7">
    <location>
        <begin position="1"/>
        <end position="19"/>
    </location>
</feature>
<evidence type="ECO:0000256" key="1">
    <source>
        <dbReference type="ARBA" id="ARBA00004127"/>
    </source>
</evidence>
<proteinExistence type="inferred from homology"/>
<dbReference type="PANTHER" id="PTHR23501:SF191">
    <property type="entry name" value="VACUOLAR BASIC AMINO ACID TRANSPORTER 4"/>
    <property type="match status" value="1"/>
</dbReference>
<feature type="transmembrane region" description="Helical" evidence="8">
    <location>
        <begin position="545"/>
        <end position="564"/>
    </location>
</feature>
<dbReference type="InterPro" id="IPR011701">
    <property type="entry name" value="MFS"/>
</dbReference>
<dbReference type="FunCoup" id="A0A1Y2G0V0">
    <property type="interactions" value="21"/>
</dbReference>
<feature type="region of interest" description="Disordered" evidence="7">
    <location>
        <begin position="1"/>
        <end position="20"/>
    </location>
</feature>
<keyword evidence="5 8" id="KW-1133">Transmembrane helix</keyword>
<evidence type="ECO:0000259" key="9">
    <source>
        <dbReference type="PROSITE" id="PS50850"/>
    </source>
</evidence>
<dbReference type="Pfam" id="PF07690">
    <property type="entry name" value="MFS_1"/>
    <property type="match status" value="1"/>
</dbReference>
<evidence type="ECO:0000256" key="7">
    <source>
        <dbReference type="SAM" id="MobiDB-lite"/>
    </source>
</evidence>
<dbReference type="Gene3D" id="1.20.1720.10">
    <property type="entry name" value="Multidrug resistance protein D"/>
    <property type="match status" value="1"/>
</dbReference>
<dbReference type="EMBL" id="MCGR01000004">
    <property type="protein sequence ID" value="ORY90263.1"/>
    <property type="molecule type" value="Genomic_DNA"/>
</dbReference>
<feature type="transmembrane region" description="Helical" evidence="8">
    <location>
        <begin position="233"/>
        <end position="253"/>
    </location>
</feature>
<dbReference type="InterPro" id="IPR036259">
    <property type="entry name" value="MFS_trans_sf"/>
</dbReference>
<dbReference type="GO" id="GO:0012505">
    <property type="term" value="C:endomembrane system"/>
    <property type="evidence" value="ECO:0007669"/>
    <property type="project" value="UniProtKB-SubCell"/>
</dbReference>
<dbReference type="PROSITE" id="PS50850">
    <property type="entry name" value="MFS"/>
    <property type="match status" value="1"/>
</dbReference>
<dbReference type="FunFam" id="1.20.1720.10:FF:000013">
    <property type="entry name" value="Related to multidrug resistance proteins"/>
    <property type="match status" value="1"/>
</dbReference>
<comment type="caution">
    <text evidence="10">The sequence shown here is derived from an EMBL/GenBank/DDBJ whole genome shotgun (WGS) entry which is preliminary data.</text>
</comment>
<protein>
    <submittedName>
        <fullName evidence="10">Major facilitator superfamily domain-containing protein</fullName>
    </submittedName>
</protein>
<comment type="similarity">
    <text evidence="2">Belongs to the major facilitator superfamily.</text>
</comment>
<name>A0A1Y2G0V0_9BASI</name>
<accession>A0A1Y2G0V0</accession>
<feature type="transmembrane region" description="Helical" evidence="8">
    <location>
        <begin position="380"/>
        <end position="400"/>
    </location>
</feature>
<feature type="transmembrane region" description="Helical" evidence="8">
    <location>
        <begin position="147"/>
        <end position="166"/>
    </location>
</feature>
<feature type="domain" description="Major facilitator superfamily (MFS) profile" evidence="9">
    <location>
        <begin position="82"/>
        <end position="569"/>
    </location>
</feature>
<evidence type="ECO:0000256" key="5">
    <source>
        <dbReference type="ARBA" id="ARBA00022989"/>
    </source>
</evidence>
<feature type="transmembrane region" description="Helical" evidence="8">
    <location>
        <begin position="204"/>
        <end position="227"/>
    </location>
</feature>
<evidence type="ECO:0000256" key="4">
    <source>
        <dbReference type="ARBA" id="ARBA00022692"/>
    </source>
</evidence>
<evidence type="ECO:0000256" key="6">
    <source>
        <dbReference type="ARBA" id="ARBA00023136"/>
    </source>
</evidence>
<dbReference type="AlphaFoldDB" id="A0A1Y2G0V0"/>
<sequence>MPAPTETSPLLANQTNGTTASEQDAAYTAAAESAIESAFHGDVNASAFQVPATTPEGDEEVAAAPEGVVVTEEPLRTDLFIVLGGMWVGTFLSALDGTIVATTLSVIGSEFGVSKSIAWLGTSYLMTQTAAQPLYGKFSDIFGRKPATLFASVVFLLGSLACGLSTTYPQLIAARAFAGIGGGGLTTMSSIVTSDLVPLRKRGVYQGLGNVVYAGGAAIGGPLGGLLGDTIGWRWAFLIQVPICVIHFAIVSWKVDIPSGPGDMLTKIKRIDFLGSLTMVASVALLLVGLSLGGNEKEWSDPLVWGTIIGGLATLVVFVLIEKFVAKEPLLAPRILFSRTPGFVSLTNWFASMAQFGIIFQVPLYFVAVEQRPTSYAGTFLIPNAVFASTASLLAGLYMARTGLYRNILVTSGVLAVIGPLAMTFWNYKKTPEWGYWLTMIPGGTGYGAIITITLVALISAVEPKDMAASTGVSYLFRATGSVLGISLSTSILQNSLRKELPKVITGKGSAEIIEAIRSDVGYIKTLPHHLRHAAVEAYSHSMHLVFIAITVAAFLSLLCILPIRQHALPGRLDRK</sequence>
<feature type="transmembrane region" description="Helical" evidence="8">
    <location>
        <begin position="473"/>
        <end position="493"/>
    </location>
</feature>
<evidence type="ECO:0000313" key="10">
    <source>
        <dbReference type="EMBL" id="ORY90263.1"/>
    </source>
</evidence>
<dbReference type="InParanoid" id="A0A1Y2G0V0"/>
<dbReference type="GO" id="GO:0000329">
    <property type="term" value="C:fungal-type vacuole membrane"/>
    <property type="evidence" value="ECO:0007669"/>
    <property type="project" value="TreeGrafter"/>
</dbReference>
<dbReference type="GO" id="GO:0005886">
    <property type="term" value="C:plasma membrane"/>
    <property type="evidence" value="ECO:0007669"/>
    <property type="project" value="TreeGrafter"/>
</dbReference>
<feature type="transmembrane region" description="Helical" evidence="8">
    <location>
        <begin position="273"/>
        <end position="292"/>
    </location>
</feature>
<keyword evidence="3" id="KW-0813">Transport</keyword>
<reference evidence="10 11" key="1">
    <citation type="submission" date="2016-07" db="EMBL/GenBank/DDBJ databases">
        <title>Pervasive Adenine N6-methylation of Active Genes in Fungi.</title>
        <authorList>
            <consortium name="DOE Joint Genome Institute"/>
            <person name="Mondo S.J."/>
            <person name="Dannebaum R.O."/>
            <person name="Kuo R.C."/>
            <person name="Labutti K."/>
            <person name="Haridas S."/>
            <person name="Kuo A."/>
            <person name="Salamov A."/>
            <person name="Ahrendt S.R."/>
            <person name="Lipzen A."/>
            <person name="Sullivan W."/>
            <person name="Andreopoulos W.B."/>
            <person name="Clum A."/>
            <person name="Lindquist E."/>
            <person name="Daum C."/>
            <person name="Ramamoorthy G.K."/>
            <person name="Gryganskyi A."/>
            <person name="Culley D."/>
            <person name="Magnuson J.K."/>
            <person name="James T.Y."/>
            <person name="O'Malley M.A."/>
            <person name="Stajich J.E."/>
            <person name="Spatafora J.W."/>
            <person name="Visel A."/>
            <person name="Grigoriev I.V."/>
        </authorList>
    </citation>
    <scope>NUCLEOTIDE SEQUENCE [LARGE SCALE GENOMIC DNA]</scope>
    <source>
        <strain evidence="10 11">62-1032</strain>
    </source>
</reference>
<keyword evidence="4 8" id="KW-0812">Transmembrane</keyword>
<feature type="transmembrane region" description="Helical" evidence="8">
    <location>
        <begin position="434"/>
        <end position="461"/>
    </location>
</feature>
<dbReference type="GO" id="GO:0015174">
    <property type="term" value="F:basic amino acid transmembrane transporter activity"/>
    <property type="evidence" value="ECO:0007669"/>
    <property type="project" value="TreeGrafter"/>
</dbReference>
<feature type="transmembrane region" description="Helical" evidence="8">
    <location>
        <begin position="172"/>
        <end position="192"/>
    </location>
</feature>
<keyword evidence="11" id="KW-1185">Reference proteome</keyword>